<dbReference type="Proteomes" id="UP000305517">
    <property type="component" value="Unassembled WGS sequence"/>
</dbReference>
<dbReference type="AlphaFoldDB" id="A0A5R8WHR0"/>
<keyword evidence="2" id="KW-1185">Reference proteome</keyword>
<comment type="caution">
    <text evidence="1">The sequence shown here is derived from an EMBL/GenBank/DDBJ whole genome shotgun (WGS) entry which is preliminary data.</text>
</comment>
<evidence type="ECO:0000313" key="1">
    <source>
        <dbReference type="EMBL" id="TLM87394.1"/>
    </source>
</evidence>
<sequence length="142" mass="15966">MNTHRSTLSGWQALPLLALLLAPGCLQLQSDKEQQGFVEEKVLKRHDELMAKMDELYQLRQQLAKLPDSAATAPRRRALLAADAGMMAWMHQYRKPADTTRHEVAMAYLNRQFKRIDSVGVLMERNIDSARAELTAAAPVAP</sequence>
<protein>
    <submittedName>
        <fullName evidence="1">Uncharacterized protein</fullName>
    </submittedName>
</protein>
<accession>A0A5R8WHR0</accession>
<name>A0A5R8WHR0_9BACT</name>
<evidence type="ECO:0000313" key="2">
    <source>
        <dbReference type="Proteomes" id="UP000305517"/>
    </source>
</evidence>
<reference evidence="1 2" key="1">
    <citation type="submission" date="2019-05" db="EMBL/GenBank/DDBJ databases">
        <title>Hymenobacter edaphi sp. nov., isolated from abandoned arsenic-contaminated farmland soil.</title>
        <authorList>
            <person name="Nie L."/>
        </authorList>
    </citation>
    <scope>NUCLEOTIDE SEQUENCE [LARGE SCALE GENOMIC DNA]</scope>
    <source>
        <strain evidence="1 2">1-3-3-8</strain>
    </source>
</reference>
<proteinExistence type="predicted"/>
<organism evidence="1 2">
    <name type="scientific">Hymenobacter jeollabukensis</name>
    <dbReference type="NCBI Taxonomy" id="2025313"/>
    <lineage>
        <taxon>Bacteria</taxon>
        <taxon>Pseudomonadati</taxon>
        <taxon>Bacteroidota</taxon>
        <taxon>Cytophagia</taxon>
        <taxon>Cytophagales</taxon>
        <taxon>Hymenobacteraceae</taxon>
        <taxon>Hymenobacter</taxon>
    </lineage>
</organism>
<dbReference type="OrthoDB" id="1436925at2"/>
<gene>
    <name evidence="1" type="ORF">FDY95_25700</name>
</gene>
<dbReference type="RefSeq" id="WP_138082579.1">
    <property type="nucleotide sequence ID" value="NZ_VAJM01000022.1"/>
</dbReference>
<dbReference type="EMBL" id="VAJM01000022">
    <property type="protein sequence ID" value="TLM87394.1"/>
    <property type="molecule type" value="Genomic_DNA"/>
</dbReference>